<evidence type="ECO:0000256" key="1">
    <source>
        <dbReference type="SAM" id="SignalP"/>
    </source>
</evidence>
<feature type="chain" id="PRO_5032849478" description="DUF2690 domain-containing protein" evidence="1">
    <location>
        <begin position="27"/>
        <end position="150"/>
    </location>
</feature>
<dbReference type="AlphaFoldDB" id="A0A841DT50"/>
<comment type="caution">
    <text evidence="2">The sequence shown here is derived from an EMBL/GenBank/DDBJ whole genome shotgun (WGS) entry which is preliminary data.</text>
</comment>
<evidence type="ECO:0000313" key="2">
    <source>
        <dbReference type="EMBL" id="MBB5980065.1"/>
    </source>
</evidence>
<name>A0A841DT50_9ACTN</name>
<proteinExistence type="predicted"/>
<reference evidence="2 3" key="1">
    <citation type="submission" date="2020-08" db="EMBL/GenBank/DDBJ databases">
        <title>Sequencing the genomes of 1000 actinobacteria strains.</title>
        <authorList>
            <person name="Klenk H.-P."/>
        </authorList>
    </citation>
    <scope>NUCLEOTIDE SEQUENCE [LARGE SCALE GENOMIC DNA]</scope>
    <source>
        <strain evidence="2 3">DSM 17294</strain>
    </source>
</reference>
<dbReference type="RefSeq" id="WP_184835514.1">
    <property type="nucleotide sequence ID" value="NZ_BAAAVN010000007.1"/>
</dbReference>
<sequence length="150" mass="15978">MRSLAKYVAAAVGVLTLAINVPAANATDGGNGIGGNPVNCTGNWTVGAAVPVKASDGRTIGYSQMWWSNSCQGNWTRAWTVNGQATTMESTIAQGIPPGPNRRFAIANDYTNVHFTLYVHASPSEKMCGSTQMWDPVTTNWAFTGVYCRT</sequence>
<accession>A0A841DT50</accession>
<keyword evidence="3" id="KW-1185">Reference proteome</keyword>
<feature type="signal peptide" evidence="1">
    <location>
        <begin position="1"/>
        <end position="26"/>
    </location>
</feature>
<dbReference type="Proteomes" id="UP000558997">
    <property type="component" value="Unassembled WGS sequence"/>
</dbReference>
<protein>
    <recommendedName>
        <fullName evidence="4">DUF2690 domain-containing protein</fullName>
    </recommendedName>
</protein>
<evidence type="ECO:0000313" key="3">
    <source>
        <dbReference type="Proteomes" id="UP000558997"/>
    </source>
</evidence>
<gene>
    <name evidence="2" type="ORF">HDA44_003406</name>
</gene>
<dbReference type="EMBL" id="JACHNF010000001">
    <property type="protein sequence ID" value="MBB5980065.1"/>
    <property type="molecule type" value="Genomic_DNA"/>
</dbReference>
<organism evidence="2 3">
    <name type="scientific">Kribbella solani</name>
    <dbReference type="NCBI Taxonomy" id="236067"/>
    <lineage>
        <taxon>Bacteria</taxon>
        <taxon>Bacillati</taxon>
        <taxon>Actinomycetota</taxon>
        <taxon>Actinomycetes</taxon>
        <taxon>Propionibacteriales</taxon>
        <taxon>Kribbellaceae</taxon>
        <taxon>Kribbella</taxon>
    </lineage>
</organism>
<evidence type="ECO:0008006" key="4">
    <source>
        <dbReference type="Google" id="ProtNLM"/>
    </source>
</evidence>
<keyword evidence="1" id="KW-0732">Signal</keyword>